<accession>A0A5D2XZK2</accession>
<evidence type="ECO:0000313" key="3">
    <source>
        <dbReference type="Proteomes" id="UP000323597"/>
    </source>
</evidence>
<name>A0A5D2XZK2_GOSMU</name>
<keyword evidence="1" id="KW-0812">Transmembrane</keyword>
<dbReference type="AlphaFoldDB" id="A0A5D2XZK2"/>
<evidence type="ECO:0000256" key="1">
    <source>
        <dbReference type="SAM" id="Phobius"/>
    </source>
</evidence>
<feature type="transmembrane region" description="Helical" evidence="1">
    <location>
        <begin position="20"/>
        <end position="38"/>
    </location>
</feature>
<gene>
    <name evidence="2" type="ORF">E1A91_A09G178700v1</name>
</gene>
<keyword evidence="3" id="KW-1185">Reference proteome</keyword>
<protein>
    <submittedName>
        <fullName evidence="2">Uncharacterized protein</fullName>
    </submittedName>
</protein>
<organism evidence="2 3">
    <name type="scientific">Gossypium mustelinum</name>
    <name type="common">Cotton</name>
    <name type="synonym">Gossypium caicoense</name>
    <dbReference type="NCBI Taxonomy" id="34275"/>
    <lineage>
        <taxon>Eukaryota</taxon>
        <taxon>Viridiplantae</taxon>
        <taxon>Streptophyta</taxon>
        <taxon>Embryophyta</taxon>
        <taxon>Tracheophyta</taxon>
        <taxon>Spermatophyta</taxon>
        <taxon>Magnoliopsida</taxon>
        <taxon>eudicotyledons</taxon>
        <taxon>Gunneridae</taxon>
        <taxon>Pentapetalae</taxon>
        <taxon>rosids</taxon>
        <taxon>malvids</taxon>
        <taxon>Malvales</taxon>
        <taxon>Malvaceae</taxon>
        <taxon>Malvoideae</taxon>
        <taxon>Gossypium</taxon>
    </lineage>
</organism>
<dbReference type="Proteomes" id="UP000323597">
    <property type="component" value="Chromosome A09"/>
</dbReference>
<keyword evidence="1" id="KW-0472">Membrane</keyword>
<keyword evidence="1" id="KW-1133">Transmembrane helix</keyword>
<sequence>MHKCVPKLCSAMTTVKSLSVGFLGGLYCFLLVNLFWNYTALVDAIHNGEGKCWTTMIQKIQIRS</sequence>
<dbReference type="EMBL" id="CM017644">
    <property type="protein sequence ID" value="TYJ19236.1"/>
    <property type="molecule type" value="Genomic_DNA"/>
</dbReference>
<reference evidence="2 3" key="1">
    <citation type="submission" date="2019-07" db="EMBL/GenBank/DDBJ databases">
        <title>WGS assembly of Gossypium mustelinum.</title>
        <authorList>
            <person name="Chen Z.J."/>
            <person name="Sreedasyam A."/>
            <person name="Ando A."/>
            <person name="Song Q."/>
            <person name="De L."/>
            <person name="Hulse-Kemp A."/>
            <person name="Ding M."/>
            <person name="Ye W."/>
            <person name="Kirkbride R."/>
            <person name="Jenkins J."/>
            <person name="Plott C."/>
            <person name="Lovell J."/>
            <person name="Lin Y.-M."/>
            <person name="Vaughn R."/>
            <person name="Liu B."/>
            <person name="Li W."/>
            <person name="Simpson S."/>
            <person name="Scheffler B."/>
            <person name="Saski C."/>
            <person name="Grover C."/>
            <person name="Hu G."/>
            <person name="Conover J."/>
            <person name="Carlson J."/>
            <person name="Shu S."/>
            <person name="Boston L."/>
            <person name="Williams M."/>
            <person name="Peterson D."/>
            <person name="Mcgee K."/>
            <person name="Jones D."/>
            <person name="Wendel J."/>
            <person name="Stelly D."/>
            <person name="Grimwood J."/>
            <person name="Schmutz J."/>
        </authorList>
    </citation>
    <scope>NUCLEOTIDE SEQUENCE [LARGE SCALE GENOMIC DNA]</scope>
    <source>
        <strain evidence="2">1408120.09</strain>
    </source>
</reference>
<proteinExistence type="predicted"/>
<evidence type="ECO:0000313" key="2">
    <source>
        <dbReference type="EMBL" id="TYJ19236.1"/>
    </source>
</evidence>